<proteinExistence type="predicted"/>
<dbReference type="OrthoDB" id="3469466at2759"/>
<reference evidence="1" key="2">
    <citation type="submission" date="2012-05" db="EMBL/GenBank/DDBJ databases">
        <title>The Genome Annotation of Fusarium oxysporum Cotton.</title>
        <authorList>
            <consortium name="The Broad Institute Genomics Platform"/>
            <person name="Ma L.-J."/>
            <person name="Corby-Kistler H."/>
            <person name="Broz K."/>
            <person name="Gale L.R."/>
            <person name="Jonkers W."/>
            <person name="O'Donnell K."/>
            <person name="Ploetz R."/>
            <person name="Steinberg C."/>
            <person name="Schwartz D.C."/>
            <person name="VanEtten H."/>
            <person name="Zhou S."/>
            <person name="Young S.K."/>
            <person name="Zeng Q."/>
            <person name="Gargeya S."/>
            <person name="Fitzgerald M."/>
            <person name="Abouelleil A."/>
            <person name="Alvarado L."/>
            <person name="Chapman S.B."/>
            <person name="Gainer-Dewar J."/>
            <person name="Goldberg J."/>
            <person name="Griggs A."/>
            <person name="Gujja S."/>
            <person name="Hansen M."/>
            <person name="Howarth C."/>
            <person name="Imamovic A."/>
            <person name="Ireland A."/>
            <person name="Larimer J."/>
            <person name="McCowan C."/>
            <person name="Murphy C."/>
            <person name="Pearson M."/>
            <person name="Poon T.W."/>
            <person name="Priest M."/>
            <person name="Roberts A."/>
            <person name="Saif S."/>
            <person name="Shea T."/>
            <person name="Sykes S."/>
            <person name="Wortman J."/>
            <person name="Nusbaum C."/>
            <person name="Birren B."/>
        </authorList>
    </citation>
    <scope>NUCLEOTIDE SEQUENCE</scope>
    <source>
        <strain evidence="1">25433</strain>
    </source>
</reference>
<evidence type="ECO:0000313" key="1">
    <source>
        <dbReference type="EMBL" id="EXM22958.1"/>
    </source>
</evidence>
<protein>
    <submittedName>
        <fullName evidence="1">Uncharacterized protein</fullName>
    </submittedName>
</protein>
<organism evidence="1">
    <name type="scientific">Fusarium oxysporum f. sp. vasinfectum 25433</name>
    <dbReference type="NCBI Taxonomy" id="1089449"/>
    <lineage>
        <taxon>Eukaryota</taxon>
        <taxon>Fungi</taxon>
        <taxon>Dikarya</taxon>
        <taxon>Ascomycota</taxon>
        <taxon>Pezizomycotina</taxon>
        <taxon>Sordariomycetes</taxon>
        <taxon>Hypocreomycetidae</taxon>
        <taxon>Hypocreales</taxon>
        <taxon>Nectriaceae</taxon>
        <taxon>Fusarium</taxon>
        <taxon>Fusarium oxysporum species complex</taxon>
    </lineage>
</organism>
<name>X0LAY0_FUSOX</name>
<dbReference type="EMBL" id="JH657940">
    <property type="protein sequence ID" value="EXM22958.1"/>
    <property type="molecule type" value="Genomic_DNA"/>
</dbReference>
<gene>
    <name evidence="1" type="ORF">FOTG_09699</name>
</gene>
<accession>X0LAY0</accession>
<dbReference type="Proteomes" id="UP000030701">
    <property type="component" value="Unassembled WGS sequence"/>
</dbReference>
<sequence length="70" mass="7893">MAFAKYFSCCLGRQFPLRYPRSLPVAGATGSFSRQQDPRPIEDDMPNRICIITFSDSGQVVQDWMNGFNG</sequence>
<dbReference type="AlphaFoldDB" id="X0LAY0"/>
<dbReference type="HOGENOM" id="CLU_2757864_0_0_1"/>
<reference evidence="1" key="1">
    <citation type="submission" date="2011-11" db="EMBL/GenBank/DDBJ databases">
        <title>The Genome Sequence of Fusarium oxysporum Cotton.</title>
        <authorList>
            <consortium name="The Broad Institute Genome Sequencing Platform"/>
            <person name="Ma L.-J."/>
            <person name="Gale L.R."/>
            <person name="Schwartz D.C."/>
            <person name="Zhou S."/>
            <person name="Corby-Kistler H."/>
            <person name="Young S.K."/>
            <person name="Zeng Q."/>
            <person name="Gargeya S."/>
            <person name="Fitzgerald M."/>
            <person name="Haas B."/>
            <person name="Abouelleil A."/>
            <person name="Alvarado L."/>
            <person name="Arachchi H.M."/>
            <person name="Berlin A."/>
            <person name="Brown A."/>
            <person name="Chapman S.B."/>
            <person name="Chen Z."/>
            <person name="Dunbar C."/>
            <person name="Freedman E."/>
            <person name="Gearin G."/>
            <person name="Goldberg J."/>
            <person name="Griggs A."/>
            <person name="Gujja S."/>
            <person name="Heiman D."/>
            <person name="Howarth C."/>
            <person name="Larson L."/>
            <person name="Lui A."/>
            <person name="MacDonald P.J.P."/>
            <person name="Montmayeur A."/>
            <person name="Murphy C."/>
            <person name="Neiman D."/>
            <person name="Pearson M."/>
            <person name="Priest M."/>
            <person name="Roberts A."/>
            <person name="Saif S."/>
            <person name="Shea T."/>
            <person name="Shenoy N."/>
            <person name="Sisk P."/>
            <person name="Stolte C."/>
            <person name="Sykes S."/>
            <person name="Wortman J."/>
            <person name="Nusbaum C."/>
            <person name="Birren B."/>
        </authorList>
    </citation>
    <scope>NUCLEOTIDE SEQUENCE [LARGE SCALE GENOMIC DNA]</scope>
    <source>
        <strain evidence="1">25433</strain>
    </source>
</reference>